<dbReference type="AlphaFoldDB" id="A0A2T3A525"/>
<proteinExistence type="predicted"/>
<evidence type="ECO:0000313" key="1">
    <source>
        <dbReference type="EMBL" id="PSR82918.1"/>
    </source>
</evidence>
<protein>
    <submittedName>
        <fullName evidence="1">Uncharacterized protein</fullName>
    </submittedName>
</protein>
<dbReference type="InParanoid" id="A0A2T3A525"/>
<organism evidence="1 2">
    <name type="scientific">Coniella lustricola</name>
    <dbReference type="NCBI Taxonomy" id="2025994"/>
    <lineage>
        <taxon>Eukaryota</taxon>
        <taxon>Fungi</taxon>
        <taxon>Dikarya</taxon>
        <taxon>Ascomycota</taxon>
        <taxon>Pezizomycotina</taxon>
        <taxon>Sordariomycetes</taxon>
        <taxon>Sordariomycetidae</taxon>
        <taxon>Diaporthales</taxon>
        <taxon>Schizoparmaceae</taxon>
        <taxon>Coniella</taxon>
    </lineage>
</organism>
<keyword evidence="2" id="KW-1185">Reference proteome</keyword>
<name>A0A2T3A525_9PEZI</name>
<reference evidence="1 2" key="1">
    <citation type="journal article" date="2018" name="Mycol. Prog.">
        <title>Coniella lustricola, a new species from submerged detritus.</title>
        <authorList>
            <person name="Raudabaugh D.B."/>
            <person name="Iturriaga T."/>
            <person name="Carver A."/>
            <person name="Mondo S."/>
            <person name="Pangilinan J."/>
            <person name="Lipzen A."/>
            <person name="He G."/>
            <person name="Amirebrahimi M."/>
            <person name="Grigoriev I.V."/>
            <person name="Miller A.N."/>
        </authorList>
    </citation>
    <scope>NUCLEOTIDE SEQUENCE [LARGE SCALE GENOMIC DNA]</scope>
    <source>
        <strain evidence="1 2">B22-T-1</strain>
    </source>
</reference>
<accession>A0A2T3A525</accession>
<dbReference type="EMBL" id="KZ678467">
    <property type="protein sequence ID" value="PSR82918.1"/>
    <property type="molecule type" value="Genomic_DNA"/>
</dbReference>
<dbReference type="STRING" id="2025994.A0A2T3A525"/>
<gene>
    <name evidence="1" type="ORF">BD289DRAFT_293655</name>
</gene>
<sequence>MSVPGHSRHGKSHTAPWVMDDDFPVPEDTYKYKLKDVAPHIAHPNQVPDDVLGRVWESLYDINLLVLPKAYDPPAVPLGDLRLGWKSMFEQEDNGEWEYVEYCPPWTDPWWNHRFVYIHGADISHEKDALLYSYAREGILQKQRPALLPEDRQRNPTEGAKRWGFYPFHSRFGRTNNLYSSEIPSGHSGTTPILPGFPRIPLRIHAPTPSSQEVRDSVSVADIDVMREEYVQNTEADASAYNEDDFGRYLWETWQNAQKNSQADAVGHAIYTLWEWMRRKEELEAYQRMLFANNTAQELIDQHAWTQDKDAAVDLVAPLHDLITRDKWRNTNEGTDDGTRYVYSLDGLQGEF</sequence>
<evidence type="ECO:0000313" key="2">
    <source>
        <dbReference type="Proteomes" id="UP000241462"/>
    </source>
</evidence>
<dbReference type="Proteomes" id="UP000241462">
    <property type="component" value="Unassembled WGS sequence"/>
</dbReference>
<dbReference type="OrthoDB" id="3497519at2759"/>